<accession>A0A445BH54</accession>
<dbReference type="AlphaFoldDB" id="A0A445BH54"/>
<sequence>MKSNGDAIRMTRSLMLGFVKHCEVYVIDGVREGNGIEITFNDVDYVLKEGEDSGSRLIKVKVDAKSEPSTKEEAFDNSADDDHFGFEMKDNNLQSNAFEGFNGPMNEEVPIASVAQGDESLREVDEQIGNISDGYEITDIDSYEGDSDDMIKKKRFSKYNEVEMHREEYEFHVVLKFESLNQFKYAIKDHALFNGRDIVGSYCFRIKTLKKKHTCGRNYNDSLASSSWI</sequence>
<protein>
    <recommendedName>
        <fullName evidence="3">Transposase MuDR plant domain-containing protein</fullName>
    </recommendedName>
</protein>
<dbReference type="Proteomes" id="UP000289738">
    <property type="component" value="Chromosome A09"/>
</dbReference>
<name>A0A445BH54_ARAHY</name>
<reference evidence="1 2" key="1">
    <citation type="submission" date="2019-01" db="EMBL/GenBank/DDBJ databases">
        <title>Sequencing of cultivated peanut Arachis hypogaea provides insights into genome evolution and oil improvement.</title>
        <authorList>
            <person name="Chen X."/>
        </authorList>
    </citation>
    <scope>NUCLEOTIDE SEQUENCE [LARGE SCALE GENOMIC DNA]</scope>
    <source>
        <strain evidence="2">cv. Fuhuasheng</strain>
        <tissue evidence="1">Leaves</tissue>
    </source>
</reference>
<dbReference type="EMBL" id="SDMP01000009">
    <property type="protein sequence ID" value="RYR38007.1"/>
    <property type="molecule type" value="Genomic_DNA"/>
</dbReference>
<organism evidence="1 2">
    <name type="scientific">Arachis hypogaea</name>
    <name type="common">Peanut</name>
    <dbReference type="NCBI Taxonomy" id="3818"/>
    <lineage>
        <taxon>Eukaryota</taxon>
        <taxon>Viridiplantae</taxon>
        <taxon>Streptophyta</taxon>
        <taxon>Embryophyta</taxon>
        <taxon>Tracheophyta</taxon>
        <taxon>Spermatophyta</taxon>
        <taxon>Magnoliopsida</taxon>
        <taxon>eudicotyledons</taxon>
        <taxon>Gunneridae</taxon>
        <taxon>Pentapetalae</taxon>
        <taxon>rosids</taxon>
        <taxon>fabids</taxon>
        <taxon>Fabales</taxon>
        <taxon>Fabaceae</taxon>
        <taxon>Papilionoideae</taxon>
        <taxon>50 kb inversion clade</taxon>
        <taxon>dalbergioids sensu lato</taxon>
        <taxon>Dalbergieae</taxon>
        <taxon>Pterocarpus clade</taxon>
        <taxon>Arachis</taxon>
    </lineage>
</organism>
<comment type="caution">
    <text evidence="1">The sequence shown here is derived from an EMBL/GenBank/DDBJ whole genome shotgun (WGS) entry which is preliminary data.</text>
</comment>
<evidence type="ECO:0000313" key="2">
    <source>
        <dbReference type="Proteomes" id="UP000289738"/>
    </source>
</evidence>
<evidence type="ECO:0000313" key="1">
    <source>
        <dbReference type="EMBL" id="RYR38007.1"/>
    </source>
</evidence>
<evidence type="ECO:0008006" key="3">
    <source>
        <dbReference type="Google" id="ProtNLM"/>
    </source>
</evidence>
<gene>
    <name evidence="1" type="ORF">Ahy_A09g042940</name>
</gene>
<keyword evidence="2" id="KW-1185">Reference proteome</keyword>
<proteinExistence type="predicted"/>